<organism evidence="1">
    <name type="scientific">uncultured marine thaumarchaeote KM3_52_H04</name>
    <dbReference type="NCBI Taxonomy" id="1456178"/>
    <lineage>
        <taxon>Archaea</taxon>
        <taxon>Nitrososphaerota</taxon>
        <taxon>environmental samples</taxon>
    </lineage>
</organism>
<reference evidence="1" key="1">
    <citation type="journal article" date="2014" name="Genome Biol. Evol.">
        <title>Pangenome evidence for extensive interdomain horizontal transfer affecting lineage core and shell genes in uncultured planktonic thaumarchaeota and euryarchaeota.</title>
        <authorList>
            <person name="Deschamps P."/>
            <person name="Zivanovic Y."/>
            <person name="Moreira D."/>
            <person name="Rodriguez-Valera F."/>
            <person name="Lopez-Garcia P."/>
        </authorList>
    </citation>
    <scope>NUCLEOTIDE SEQUENCE</scope>
</reference>
<protein>
    <submittedName>
        <fullName evidence="1">Uncharacterized protein</fullName>
    </submittedName>
</protein>
<evidence type="ECO:0000313" key="1">
    <source>
        <dbReference type="EMBL" id="AIF11581.1"/>
    </source>
</evidence>
<accession>A0A075H5H1</accession>
<sequence>MKKLRFHLEAIIRDRYESDSLTENEVREWLLNMQKQDILKVETENDYWEDIPQDLFELFKTNIKDKNYEYTITKGHLWLEMEISLEPEHKEES</sequence>
<dbReference type="EMBL" id="KF900920">
    <property type="protein sequence ID" value="AIF11581.1"/>
    <property type="molecule type" value="Genomic_DNA"/>
</dbReference>
<proteinExistence type="predicted"/>
<name>A0A075H5H1_9ARCH</name>
<dbReference type="AlphaFoldDB" id="A0A075H5H1"/>